<dbReference type="GO" id="GO:0008745">
    <property type="term" value="F:N-acetylmuramoyl-L-alanine amidase activity"/>
    <property type="evidence" value="ECO:0007669"/>
    <property type="project" value="UniProtKB-EC"/>
</dbReference>
<reference evidence="3" key="1">
    <citation type="submission" date="2021-01" db="EMBL/GenBank/DDBJ databases">
        <title>Genomic Encyclopedia of Type Strains, Phase IV (KMG-IV): sequencing the most valuable type-strain genomes for metagenomic binning, comparative biology and taxonomic classification.</title>
        <authorList>
            <person name="Goeker M."/>
        </authorList>
    </citation>
    <scope>NUCLEOTIDE SEQUENCE</scope>
    <source>
        <strain evidence="3">DSM 23230</strain>
    </source>
</reference>
<sequence>MKRFLIISLALILLFGLSNLVFAAPTFQVDLIYEVQQGDTLYDLSRQFELGVKKLRSANDLSDDEVIKVGDELVIPNVNSLDFNHNQQQDKNISLYEKESGEYQLNCNQKYNVQIKNSSSSESVDISNLRTLEYYVRAGDNLYDLAREFKTSIAAIKKLNKLDKSNVIRKGDKIELPINNLSQKEVIYHTISDREFELLARLIHGEARGERYIGQVAVGAVILNRVLSSYFPNDIRSVVYQPGQFSPVANGQINLRPNRTSYRAARAALKGQDPTRGACYFYNPRTAKNRWWFKTREVVVEIGNHVFAK</sequence>
<dbReference type="Pfam" id="PF01476">
    <property type="entry name" value="LysM"/>
    <property type="match status" value="2"/>
</dbReference>
<dbReference type="Proteomes" id="UP000774000">
    <property type="component" value="Unassembled WGS sequence"/>
</dbReference>
<dbReference type="InterPro" id="IPR036779">
    <property type="entry name" value="LysM_dom_sf"/>
</dbReference>
<feature type="signal peptide" evidence="1">
    <location>
        <begin position="1"/>
        <end position="23"/>
    </location>
</feature>
<dbReference type="RefSeq" id="WP_204700110.1">
    <property type="nucleotide sequence ID" value="NZ_JAFBDQ010000001.1"/>
</dbReference>
<protein>
    <submittedName>
        <fullName evidence="3">N-acetylmuramoyl-L-alanine amidase</fullName>
        <ecNumber evidence="3">3.5.1.28</ecNumber>
    </submittedName>
</protein>
<dbReference type="Pfam" id="PF07486">
    <property type="entry name" value="Hydrolase_2"/>
    <property type="match status" value="1"/>
</dbReference>
<evidence type="ECO:0000259" key="2">
    <source>
        <dbReference type="PROSITE" id="PS51782"/>
    </source>
</evidence>
<feature type="domain" description="LysM" evidence="2">
    <location>
        <begin position="132"/>
        <end position="176"/>
    </location>
</feature>
<keyword evidence="1" id="KW-0732">Signal</keyword>
<evidence type="ECO:0000313" key="4">
    <source>
        <dbReference type="Proteomes" id="UP000774000"/>
    </source>
</evidence>
<keyword evidence="4" id="KW-1185">Reference proteome</keyword>
<dbReference type="Gene3D" id="6.20.240.60">
    <property type="match status" value="1"/>
</dbReference>
<dbReference type="AlphaFoldDB" id="A0A938XQE7"/>
<dbReference type="Gene3D" id="3.10.350.10">
    <property type="entry name" value="LysM domain"/>
    <property type="match status" value="2"/>
</dbReference>
<dbReference type="SMART" id="SM00257">
    <property type="entry name" value="LysM"/>
    <property type="match status" value="2"/>
</dbReference>
<dbReference type="PANTHER" id="PTHR33734:SF22">
    <property type="entry name" value="MEMBRANE-BOUND LYTIC MUREIN TRANSGLYCOSYLASE D"/>
    <property type="match status" value="1"/>
</dbReference>
<dbReference type="CDD" id="cd00118">
    <property type="entry name" value="LysM"/>
    <property type="match status" value="2"/>
</dbReference>
<gene>
    <name evidence="3" type="ORF">JOC47_000217</name>
</gene>
<organism evidence="3 4">
    <name type="scientific">Halanaerobacter jeridensis</name>
    <dbReference type="NCBI Taxonomy" id="706427"/>
    <lineage>
        <taxon>Bacteria</taxon>
        <taxon>Bacillati</taxon>
        <taxon>Bacillota</taxon>
        <taxon>Clostridia</taxon>
        <taxon>Halanaerobiales</taxon>
        <taxon>Halobacteroidaceae</taxon>
        <taxon>Halanaerobacter</taxon>
    </lineage>
</organism>
<dbReference type="EMBL" id="JAFBDQ010000001">
    <property type="protein sequence ID" value="MBM7555393.1"/>
    <property type="molecule type" value="Genomic_DNA"/>
</dbReference>
<dbReference type="InterPro" id="IPR042047">
    <property type="entry name" value="SleB_dom1"/>
</dbReference>
<dbReference type="Gene3D" id="1.10.10.2520">
    <property type="entry name" value="Cell wall hydrolase SleB, domain 1"/>
    <property type="match status" value="1"/>
</dbReference>
<dbReference type="InterPro" id="IPR011105">
    <property type="entry name" value="Cell_wall_hydrolase_SleB"/>
</dbReference>
<name>A0A938XQE7_9FIRM</name>
<dbReference type="PROSITE" id="PS51782">
    <property type="entry name" value="LYSM"/>
    <property type="match status" value="2"/>
</dbReference>
<dbReference type="InterPro" id="IPR018392">
    <property type="entry name" value="LysM"/>
</dbReference>
<dbReference type="PANTHER" id="PTHR33734">
    <property type="entry name" value="LYSM DOMAIN-CONTAINING GPI-ANCHORED PROTEIN 2"/>
    <property type="match status" value="1"/>
</dbReference>
<dbReference type="SUPFAM" id="SSF54106">
    <property type="entry name" value="LysM domain"/>
    <property type="match status" value="2"/>
</dbReference>
<evidence type="ECO:0000256" key="1">
    <source>
        <dbReference type="SAM" id="SignalP"/>
    </source>
</evidence>
<evidence type="ECO:0000313" key="3">
    <source>
        <dbReference type="EMBL" id="MBM7555393.1"/>
    </source>
</evidence>
<comment type="caution">
    <text evidence="3">The sequence shown here is derived from an EMBL/GenBank/DDBJ whole genome shotgun (WGS) entry which is preliminary data.</text>
</comment>
<proteinExistence type="predicted"/>
<accession>A0A938XQE7</accession>
<keyword evidence="3" id="KW-0378">Hydrolase</keyword>
<feature type="chain" id="PRO_5036721891" evidence="1">
    <location>
        <begin position="24"/>
        <end position="309"/>
    </location>
</feature>
<dbReference type="EC" id="3.5.1.28" evidence="3"/>
<feature type="domain" description="LysM" evidence="2">
    <location>
        <begin position="31"/>
        <end position="75"/>
    </location>
</feature>